<keyword evidence="11" id="KW-1185">Reference proteome</keyword>
<gene>
    <name evidence="10" type="primary">comX</name>
    <name evidence="10" type="ORF">G4P54_16165</name>
</gene>
<dbReference type="OrthoDB" id="2901601at2"/>
<protein>
    <recommendedName>
        <fullName evidence="8">ComX pheromone</fullName>
    </recommendedName>
    <alternativeName>
        <fullName evidence="9">Competence pheromone</fullName>
    </alternativeName>
</protein>
<reference evidence="10 11" key="1">
    <citation type="submission" date="2020-02" db="EMBL/GenBank/DDBJ databases">
        <title>Genome sequencing, annotation and comparative genomic analysis of Bacillus tequilensis EA-CB0015, an effective biological control agent against Pseudocercospora fijiensis in banana plants.</title>
        <authorList>
            <person name="Cuellar-Gaviria T.Z."/>
            <person name="Ju K.-S."/>
            <person name="Villegas-Escobar V."/>
        </authorList>
    </citation>
    <scope>NUCLEOTIDE SEQUENCE [LARGE SCALE GENOMIC DNA]</scope>
    <source>
        <strain evidence="10 11">EA-CB0015</strain>
    </source>
</reference>
<evidence type="ECO:0000313" key="10">
    <source>
        <dbReference type="EMBL" id="QIW81206.1"/>
    </source>
</evidence>
<dbReference type="GO" id="GO:0005576">
    <property type="term" value="C:extracellular region"/>
    <property type="evidence" value="ECO:0007669"/>
    <property type="project" value="UniProtKB-SubCell"/>
</dbReference>
<evidence type="ECO:0000256" key="4">
    <source>
        <dbReference type="ARBA" id="ARBA00023287"/>
    </source>
</evidence>
<evidence type="ECO:0000256" key="5">
    <source>
        <dbReference type="ARBA" id="ARBA00023288"/>
    </source>
</evidence>
<accession>A0A6H0WPH6</accession>
<evidence type="ECO:0000256" key="8">
    <source>
        <dbReference type="ARBA" id="ARBA00029545"/>
    </source>
</evidence>
<organism evidence="10 11">
    <name type="scientific">Bacillus tequilensis</name>
    <dbReference type="NCBI Taxonomy" id="227866"/>
    <lineage>
        <taxon>Bacteria</taxon>
        <taxon>Bacillati</taxon>
        <taxon>Bacillota</taxon>
        <taxon>Bacilli</taxon>
        <taxon>Bacillales</taxon>
        <taxon>Bacillaceae</taxon>
        <taxon>Bacillus</taxon>
    </lineage>
</organism>
<dbReference type="RefSeq" id="WP_024713711.1">
    <property type="nucleotide sequence ID" value="NZ_CP048852.1"/>
</dbReference>
<keyword evidence="4" id="KW-0178">Competence</keyword>
<dbReference type="InterPro" id="IPR009233">
    <property type="entry name" value="Competence_ComX_Bacillus"/>
</dbReference>
<keyword evidence="3" id="KW-0588">Pheromone</keyword>
<evidence type="ECO:0000313" key="11">
    <source>
        <dbReference type="Proteomes" id="UP000501914"/>
    </source>
</evidence>
<evidence type="ECO:0000256" key="6">
    <source>
        <dbReference type="ARBA" id="ARBA00023289"/>
    </source>
</evidence>
<comment type="subcellular location">
    <subcellularLocation>
        <location evidence="1">Secreted</location>
    </subcellularLocation>
</comment>
<dbReference type="AlphaFoldDB" id="A0A6H0WPH6"/>
<dbReference type="EMBL" id="CP048852">
    <property type="protein sequence ID" value="QIW81206.1"/>
    <property type="molecule type" value="Genomic_DNA"/>
</dbReference>
<dbReference type="GO" id="GO:0030420">
    <property type="term" value="P:establishment of competence for transformation"/>
    <property type="evidence" value="ECO:0007669"/>
    <property type="project" value="UniProtKB-KW"/>
</dbReference>
<keyword evidence="5" id="KW-0449">Lipoprotein</keyword>
<dbReference type="GO" id="GO:0005186">
    <property type="term" value="F:pheromone activity"/>
    <property type="evidence" value="ECO:0007669"/>
    <property type="project" value="UniProtKB-KW"/>
</dbReference>
<keyword evidence="6" id="KW-0636">Prenylation</keyword>
<evidence type="ECO:0000256" key="3">
    <source>
        <dbReference type="ARBA" id="ARBA00023044"/>
    </source>
</evidence>
<evidence type="ECO:0000256" key="2">
    <source>
        <dbReference type="ARBA" id="ARBA00022525"/>
    </source>
</evidence>
<dbReference type="Pfam" id="PF05952">
    <property type="entry name" value="ComX"/>
    <property type="match status" value="1"/>
</dbReference>
<sequence>MKHIDKIISHLANNPEAFDQFKKGNLTLLNINEKEKKAILYAFEEGEAPRTSNWPPIEAISNFFEDDKRKSFI</sequence>
<name>A0A6H0WPH6_9BACI</name>
<dbReference type="KEGG" id="bteq:G4P54_16165"/>
<dbReference type="Proteomes" id="UP000501914">
    <property type="component" value="Chromosome"/>
</dbReference>
<evidence type="ECO:0000256" key="7">
    <source>
        <dbReference type="ARBA" id="ARBA00029483"/>
    </source>
</evidence>
<comment type="subunit">
    <text evidence="7">Interacts directly with the sensor histidine kinase ComP and stimulates its activity.</text>
</comment>
<proteinExistence type="predicted"/>
<evidence type="ECO:0000256" key="1">
    <source>
        <dbReference type="ARBA" id="ARBA00004613"/>
    </source>
</evidence>
<evidence type="ECO:0000256" key="9">
    <source>
        <dbReference type="ARBA" id="ARBA00030321"/>
    </source>
</evidence>
<keyword evidence="2" id="KW-0964">Secreted</keyword>